<sequence length="287" mass="33406">MDFVLPGEYVYRGMTCADVYAKNTSIDMMKEWTVRRSDVLIATPPKSGTTWMGEILRQMRAYHPESVGPDTSMLLSYVELNVPTPDTPTALEIQDQLISPRFIKTHLPYEFMKEAVEREGLKVVVVLREPKDTLTSYYYHYCNLFSFPGDFHQFFELVRQDRLLGGNIFKMSRDWWQARHLPNVLVVKYEELKKDAAHVVRRIGEFLEIPLDAEAVNKIVQQCDMNTMKKTLLSMNPGDPKLVKIAEKFFRKGIVGDWKNHMTQDEVDFVDECVRKYYDPVGLDFNV</sequence>
<dbReference type="InterPro" id="IPR000863">
    <property type="entry name" value="Sulfotransferase_dom"/>
</dbReference>
<dbReference type="OrthoDB" id="205623at2759"/>
<evidence type="ECO:0000259" key="3">
    <source>
        <dbReference type="Pfam" id="PF00685"/>
    </source>
</evidence>
<dbReference type="GO" id="GO:0008146">
    <property type="term" value="F:sulfotransferase activity"/>
    <property type="evidence" value="ECO:0007669"/>
    <property type="project" value="InterPro"/>
</dbReference>
<reference evidence="4 6" key="2">
    <citation type="journal article" date="2013" name="Nature">
        <title>Insights into bilaterian evolution from three spiralian genomes.</title>
        <authorList>
            <person name="Simakov O."/>
            <person name="Marletaz F."/>
            <person name="Cho S.J."/>
            <person name="Edsinger-Gonzales E."/>
            <person name="Havlak P."/>
            <person name="Hellsten U."/>
            <person name="Kuo D.H."/>
            <person name="Larsson T."/>
            <person name="Lv J."/>
            <person name="Arendt D."/>
            <person name="Savage R."/>
            <person name="Osoegawa K."/>
            <person name="de Jong P."/>
            <person name="Grimwood J."/>
            <person name="Chapman J.A."/>
            <person name="Shapiro H."/>
            <person name="Aerts A."/>
            <person name="Otillar R.P."/>
            <person name="Terry A.Y."/>
            <person name="Boore J.L."/>
            <person name="Grigoriev I.V."/>
            <person name="Lindberg D.R."/>
            <person name="Seaver E.C."/>
            <person name="Weisblat D.A."/>
            <person name="Putnam N.H."/>
            <person name="Rokhsar D.S."/>
        </authorList>
    </citation>
    <scope>NUCLEOTIDE SEQUENCE</scope>
    <source>
        <strain evidence="4 6">I ESC-2004</strain>
    </source>
</reference>
<dbReference type="SUPFAM" id="SSF52540">
    <property type="entry name" value="P-loop containing nucleoside triphosphate hydrolases"/>
    <property type="match status" value="1"/>
</dbReference>
<dbReference type="PANTHER" id="PTHR11783">
    <property type="entry name" value="SULFOTRANSFERASE SULT"/>
    <property type="match status" value="1"/>
</dbReference>
<keyword evidence="6" id="KW-1185">Reference proteome</keyword>
<gene>
    <name evidence="4" type="ORF">CAPTEDRAFT_171350</name>
</gene>
<evidence type="ECO:0000313" key="6">
    <source>
        <dbReference type="Proteomes" id="UP000014760"/>
    </source>
</evidence>
<dbReference type="HOGENOM" id="CLU_027239_1_2_1"/>
<dbReference type="EMBL" id="AMQN01012711">
    <property type="status" value="NOT_ANNOTATED_CDS"/>
    <property type="molecule type" value="Genomic_DNA"/>
</dbReference>
<evidence type="ECO:0000313" key="4">
    <source>
        <dbReference type="EMBL" id="ELT93527.1"/>
    </source>
</evidence>
<organism evidence="4">
    <name type="scientific">Capitella teleta</name>
    <name type="common">Polychaete worm</name>
    <dbReference type="NCBI Taxonomy" id="283909"/>
    <lineage>
        <taxon>Eukaryota</taxon>
        <taxon>Metazoa</taxon>
        <taxon>Spiralia</taxon>
        <taxon>Lophotrochozoa</taxon>
        <taxon>Annelida</taxon>
        <taxon>Polychaeta</taxon>
        <taxon>Sedentaria</taxon>
        <taxon>Scolecida</taxon>
        <taxon>Capitellidae</taxon>
        <taxon>Capitella</taxon>
    </lineage>
</organism>
<comment type="similarity">
    <text evidence="1">Belongs to the sulfotransferase 1 family.</text>
</comment>
<dbReference type="OMA" id="VPCEAFF"/>
<dbReference type="AlphaFoldDB" id="R7TJ52"/>
<dbReference type="Gene3D" id="3.40.50.300">
    <property type="entry name" value="P-loop containing nucleotide triphosphate hydrolases"/>
    <property type="match status" value="1"/>
</dbReference>
<proteinExistence type="inferred from homology"/>
<reference evidence="6" key="1">
    <citation type="submission" date="2012-12" db="EMBL/GenBank/DDBJ databases">
        <authorList>
            <person name="Hellsten U."/>
            <person name="Grimwood J."/>
            <person name="Chapman J.A."/>
            <person name="Shapiro H."/>
            <person name="Aerts A."/>
            <person name="Otillar R.P."/>
            <person name="Terry A.Y."/>
            <person name="Boore J.L."/>
            <person name="Simakov O."/>
            <person name="Marletaz F."/>
            <person name="Cho S.-J."/>
            <person name="Edsinger-Gonzales E."/>
            <person name="Havlak P."/>
            <person name="Kuo D.-H."/>
            <person name="Larsson T."/>
            <person name="Lv J."/>
            <person name="Arendt D."/>
            <person name="Savage R."/>
            <person name="Osoegawa K."/>
            <person name="de Jong P."/>
            <person name="Lindberg D.R."/>
            <person name="Seaver E.C."/>
            <person name="Weisblat D.A."/>
            <person name="Putnam N.H."/>
            <person name="Grigoriev I.V."/>
            <person name="Rokhsar D.S."/>
        </authorList>
    </citation>
    <scope>NUCLEOTIDE SEQUENCE</scope>
    <source>
        <strain evidence="6">I ESC-2004</strain>
    </source>
</reference>
<accession>R7TJ52</accession>
<dbReference type="EMBL" id="KB309702">
    <property type="protein sequence ID" value="ELT93527.1"/>
    <property type="molecule type" value="Genomic_DNA"/>
</dbReference>
<dbReference type="Proteomes" id="UP000014760">
    <property type="component" value="Unassembled WGS sequence"/>
</dbReference>
<dbReference type="InterPro" id="IPR027417">
    <property type="entry name" value="P-loop_NTPase"/>
</dbReference>
<name>R7TJ52_CAPTE</name>
<evidence type="ECO:0000313" key="5">
    <source>
        <dbReference type="EnsemblMetazoa" id="CapteP171350"/>
    </source>
</evidence>
<feature type="domain" description="Sulfotransferase" evidence="3">
    <location>
        <begin position="37"/>
        <end position="276"/>
    </location>
</feature>
<evidence type="ECO:0000256" key="1">
    <source>
        <dbReference type="ARBA" id="ARBA00005771"/>
    </source>
</evidence>
<dbReference type="EnsemblMetazoa" id="CapteT171350">
    <property type="protein sequence ID" value="CapteP171350"/>
    <property type="gene ID" value="CapteG171350"/>
</dbReference>
<reference evidence="5" key="3">
    <citation type="submission" date="2015-06" db="UniProtKB">
        <authorList>
            <consortium name="EnsemblMetazoa"/>
        </authorList>
    </citation>
    <scope>IDENTIFICATION</scope>
</reference>
<protein>
    <recommendedName>
        <fullName evidence="3">Sulfotransferase domain-containing protein</fullName>
    </recommendedName>
</protein>
<dbReference type="Pfam" id="PF00685">
    <property type="entry name" value="Sulfotransfer_1"/>
    <property type="match status" value="1"/>
</dbReference>
<evidence type="ECO:0000256" key="2">
    <source>
        <dbReference type="ARBA" id="ARBA00022679"/>
    </source>
</evidence>
<keyword evidence="2" id="KW-0808">Transferase</keyword>